<dbReference type="SMART" id="SM00367">
    <property type="entry name" value="LRR_CC"/>
    <property type="match status" value="3"/>
</dbReference>
<accession>A0A2S4PM00</accession>
<organism evidence="3 4">
    <name type="scientific">Erysiphe pulchra</name>
    <dbReference type="NCBI Taxonomy" id="225359"/>
    <lineage>
        <taxon>Eukaryota</taxon>
        <taxon>Fungi</taxon>
        <taxon>Dikarya</taxon>
        <taxon>Ascomycota</taxon>
        <taxon>Pezizomycotina</taxon>
        <taxon>Leotiomycetes</taxon>
        <taxon>Erysiphales</taxon>
        <taxon>Erysiphaceae</taxon>
        <taxon>Erysiphe</taxon>
    </lineage>
</organism>
<evidence type="ECO:0000313" key="3">
    <source>
        <dbReference type="EMBL" id="POS83085.1"/>
    </source>
</evidence>
<dbReference type="EMBL" id="PEDP01001907">
    <property type="protein sequence ID" value="POS83085.1"/>
    <property type="molecule type" value="Genomic_DNA"/>
</dbReference>
<dbReference type="PANTHER" id="PTHR13318">
    <property type="entry name" value="PARTNER OF PAIRED, ISOFORM B-RELATED"/>
    <property type="match status" value="1"/>
</dbReference>
<protein>
    <recommendedName>
        <fullName evidence="2">DNA repair protein rhp7 treble clef domain-containing protein</fullName>
    </recommendedName>
</protein>
<evidence type="ECO:0000256" key="1">
    <source>
        <dbReference type="SAM" id="MobiDB-lite"/>
    </source>
</evidence>
<dbReference type="InterPro" id="IPR006553">
    <property type="entry name" value="Leu-rich_rpt_Cys-con_subtyp"/>
</dbReference>
<reference evidence="3 4" key="1">
    <citation type="submission" date="2017-10" db="EMBL/GenBank/DDBJ databases">
        <title>Development of genomic resources for the powdery mildew, Erysiphe pulchra.</title>
        <authorList>
            <person name="Wadl P.A."/>
            <person name="Mack B.M."/>
            <person name="Moore G."/>
            <person name="Beltz S.B."/>
        </authorList>
    </citation>
    <scope>NUCLEOTIDE SEQUENCE [LARGE SCALE GENOMIC DNA]</scope>
    <source>
        <strain evidence="3">Cflorida</strain>
    </source>
</reference>
<name>A0A2S4PM00_9PEZI</name>
<sequence length="617" mass="68740">SQTSGFKSSHSSIGIEELLVQFEDRKQSALTDFLAAHNINANQIREEANARRAAAIAAEAAQNSLNADEPSSSTALASTTTTRRRDETKEEEINRKIKESTAIASIKASRSLKRRRKTKTSDNELSDEDVDSLDFINFKDPLPQPMSNCAKCDIRFLATVYSRSCPGSQGSGVLCPKCSSGIGRSEHAKKKQKLGTSRRKNASNILDGVFLHYGSKKLVSLCVETLANHVHQAESFGSLPVDLVQRLGAILSKRRLITSPILDLFLEQKHDSLIITDGAKLNSDDYCRIFQLVPTIKYLKLRNAIQFKNKVMDFLLGTTVNLVSLDLHGANLIDDEKWESFLTQKATHLRTFKVHFTDSYFGDRAVELLPICCPNLQRLKISHNLKLTDSGLEPIALLSNLDHLSLELYRPMGTKPLSSIPIIKILDSIGSRLRTFSLESVIHIKDSVLDAIHKNCRQLNKLRITDSERLTDEGFALLFKDWSNPPLCFIDLSGCRHVDSVFPRENLQKIGLCSLGFEALMSHSGSQIRNLNISSCRHISAESFELVFTAEKQYPDLEQMDISFCQAVNDFIVGCIFRSCPKLRILTVFGCFGVKDVKVPKGRVLIGTPNAVGMKIE</sequence>
<dbReference type="PANTHER" id="PTHR13318:SF190">
    <property type="entry name" value="PARTNER OF PAIRED, ISOFORM B"/>
    <property type="match status" value="1"/>
</dbReference>
<dbReference type="InterPro" id="IPR056451">
    <property type="entry name" value="Znf_Tbcl_Rhp7"/>
</dbReference>
<keyword evidence="4" id="KW-1185">Reference proteome</keyword>
<dbReference type="AlphaFoldDB" id="A0A2S4PM00"/>
<dbReference type="Pfam" id="PF23550">
    <property type="entry name" value="zf_Tbcl_Rhp7"/>
    <property type="match status" value="1"/>
</dbReference>
<feature type="domain" description="DNA repair protein rhp7 treble clef" evidence="2">
    <location>
        <begin position="144"/>
        <end position="182"/>
    </location>
</feature>
<feature type="compositionally biased region" description="Basic and acidic residues" evidence="1">
    <location>
        <begin position="83"/>
        <end position="97"/>
    </location>
</feature>
<dbReference type="STRING" id="225359.A0A2S4PM00"/>
<evidence type="ECO:0000313" key="4">
    <source>
        <dbReference type="Proteomes" id="UP000237438"/>
    </source>
</evidence>
<dbReference type="SUPFAM" id="SSF52047">
    <property type="entry name" value="RNI-like"/>
    <property type="match status" value="1"/>
</dbReference>
<dbReference type="InterPro" id="IPR032675">
    <property type="entry name" value="LRR_dom_sf"/>
</dbReference>
<feature type="non-terminal residue" evidence="3">
    <location>
        <position position="1"/>
    </location>
</feature>
<comment type="caution">
    <text evidence="3">The sequence shown here is derived from an EMBL/GenBank/DDBJ whole genome shotgun (WGS) entry which is preliminary data.</text>
</comment>
<dbReference type="Proteomes" id="UP000237438">
    <property type="component" value="Unassembled WGS sequence"/>
</dbReference>
<feature type="non-terminal residue" evidence="3">
    <location>
        <position position="617"/>
    </location>
</feature>
<dbReference type="FunFam" id="3.80.10.10:FF:000601">
    <property type="entry name" value="DNA repair protein Rad7, protein"/>
    <property type="match status" value="1"/>
</dbReference>
<dbReference type="GO" id="GO:0031146">
    <property type="term" value="P:SCF-dependent proteasomal ubiquitin-dependent protein catabolic process"/>
    <property type="evidence" value="ECO:0007669"/>
    <property type="project" value="TreeGrafter"/>
</dbReference>
<gene>
    <name evidence="3" type="ORF">EPUL_005337</name>
</gene>
<dbReference type="OrthoDB" id="1924287at2759"/>
<feature type="region of interest" description="Disordered" evidence="1">
    <location>
        <begin position="62"/>
        <end position="97"/>
    </location>
</feature>
<evidence type="ECO:0000259" key="2">
    <source>
        <dbReference type="Pfam" id="PF23550"/>
    </source>
</evidence>
<feature type="compositionally biased region" description="Low complexity" evidence="1">
    <location>
        <begin position="71"/>
        <end position="81"/>
    </location>
</feature>
<dbReference type="GO" id="GO:0019005">
    <property type="term" value="C:SCF ubiquitin ligase complex"/>
    <property type="evidence" value="ECO:0007669"/>
    <property type="project" value="TreeGrafter"/>
</dbReference>
<dbReference type="Gene3D" id="3.80.10.10">
    <property type="entry name" value="Ribonuclease Inhibitor"/>
    <property type="match status" value="2"/>
</dbReference>
<proteinExistence type="predicted"/>